<dbReference type="OMA" id="FKMANSF"/>
<dbReference type="GeneID" id="14887381"/>
<sequence>MTERKTTVSVQSLQPSQFSGWGTKQGGKWKTWKRRFFVLKDRKLWYFEAPDSLSAKGWIDLPPGTDVKDESDRPKRLAFSINSRGVKGIRTFHLTVDTENDLVAFLDGLNKVLGNVKSKKREDTLIDEHSLFKMANSFTTGNATDNILVLRSKVQWLNNGQIASLLECAVTALPEDKTTIDFSVSINSDLSAVGLRFAGEQGPMLQSVVDTFWAVGTPASEIERLNLTGVRIDPKNLGMWLDLSKRGGMDGGWFMITDHTPTIVNLISDGGKINDKVTMLMGINNIKTIDFVGRDLGVTPPRQANYRFKIDGHDRATIVKDFYEKCNLKGFNLLIQKIINDAPNREVYVSVKTTNIDLVKITTILESPTPEMLQDAVQLVKGFYVDSHNELIQAFGNPIALEISVLRYGYGYDVFNEGLDVSLVYNLQDDNITTFPFKKSPHPAPSKSKVKDDNSKQPVAKQEVNEDQVGHLYDQELQPLALPEKSERSPRAKEVTSIMTVKDIGQSVAKEIGPISPKEPVEGSDVPPPVPPLSPRRTAHSEKPTGSAPLPPKKPAPKPGLKKNHSALQINPPII</sequence>
<dbReference type="RefSeq" id="XP_004254924.1">
    <property type="nucleotide sequence ID" value="XM_004254876.1"/>
</dbReference>
<dbReference type="PANTHER" id="PTHR12752">
    <property type="entry name" value="PHOSPHOINOSITOL 3-PHOSPHATE-BINDING PROTEIN"/>
    <property type="match status" value="1"/>
</dbReference>
<reference evidence="3 4" key="1">
    <citation type="submission" date="2012-10" db="EMBL/GenBank/DDBJ databases">
        <authorList>
            <person name="Zafar N."/>
            <person name="Inman J."/>
            <person name="Hall N."/>
            <person name="Lorenzi H."/>
            <person name="Caler E."/>
        </authorList>
    </citation>
    <scope>NUCLEOTIDE SEQUENCE [LARGE SCALE GENOMIC DNA]</scope>
    <source>
        <strain evidence="3 4">IP1</strain>
    </source>
</reference>
<protein>
    <recommendedName>
        <fullName evidence="2">PH domain-containing protein</fullName>
    </recommendedName>
</protein>
<feature type="domain" description="PH" evidence="2">
    <location>
        <begin position="15"/>
        <end position="114"/>
    </location>
</feature>
<feature type="compositionally biased region" description="Pro residues" evidence="1">
    <location>
        <begin position="549"/>
        <end position="558"/>
    </location>
</feature>
<dbReference type="VEuPathDB" id="AmoebaDB:EIN_223660"/>
<proteinExistence type="predicted"/>
<dbReference type="Proteomes" id="UP000014680">
    <property type="component" value="Unassembled WGS sequence"/>
</dbReference>
<organism evidence="3 4">
    <name type="scientific">Entamoeba invadens IP1</name>
    <dbReference type="NCBI Taxonomy" id="370355"/>
    <lineage>
        <taxon>Eukaryota</taxon>
        <taxon>Amoebozoa</taxon>
        <taxon>Evosea</taxon>
        <taxon>Archamoebae</taxon>
        <taxon>Mastigamoebida</taxon>
        <taxon>Entamoebidae</taxon>
        <taxon>Entamoeba</taxon>
    </lineage>
</organism>
<dbReference type="InterPro" id="IPR001849">
    <property type="entry name" value="PH_domain"/>
</dbReference>
<gene>
    <name evidence="3" type="ORF">EIN_223660</name>
</gene>
<feature type="region of interest" description="Disordered" evidence="1">
    <location>
        <begin position="509"/>
        <end position="575"/>
    </location>
</feature>
<dbReference type="GO" id="GO:0005547">
    <property type="term" value="F:phosphatidylinositol-3,4,5-trisphosphate binding"/>
    <property type="evidence" value="ECO:0007669"/>
    <property type="project" value="UniProtKB-ARBA"/>
</dbReference>
<dbReference type="InterPro" id="IPR011993">
    <property type="entry name" value="PH-like_dom_sf"/>
</dbReference>
<dbReference type="EMBL" id="KB206756">
    <property type="protein sequence ID" value="ELP88153.1"/>
    <property type="molecule type" value="Genomic_DNA"/>
</dbReference>
<dbReference type="SUPFAM" id="SSF50729">
    <property type="entry name" value="PH domain-like"/>
    <property type="match status" value="1"/>
</dbReference>
<dbReference type="Pfam" id="PF00169">
    <property type="entry name" value="PH"/>
    <property type="match status" value="1"/>
</dbReference>
<accession>A0A0A1U852</accession>
<feature type="region of interest" description="Disordered" evidence="1">
    <location>
        <begin position="435"/>
        <end position="469"/>
    </location>
</feature>
<dbReference type="KEGG" id="eiv:EIN_223660"/>
<evidence type="ECO:0000259" key="2">
    <source>
        <dbReference type="PROSITE" id="PS50003"/>
    </source>
</evidence>
<dbReference type="AlphaFoldDB" id="A0A0A1U852"/>
<evidence type="ECO:0000313" key="4">
    <source>
        <dbReference type="Proteomes" id="UP000014680"/>
    </source>
</evidence>
<dbReference type="Gene3D" id="2.30.29.30">
    <property type="entry name" value="Pleckstrin-homology domain (PH domain)/Phosphotyrosine-binding domain (PTB)"/>
    <property type="match status" value="1"/>
</dbReference>
<evidence type="ECO:0000313" key="3">
    <source>
        <dbReference type="EMBL" id="ELP88153.1"/>
    </source>
</evidence>
<dbReference type="SMART" id="SM00233">
    <property type="entry name" value="PH"/>
    <property type="match status" value="1"/>
</dbReference>
<keyword evidence="4" id="KW-1185">Reference proteome</keyword>
<dbReference type="OrthoDB" id="63267at2759"/>
<dbReference type="PANTHER" id="PTHR12752:SF9">
    <property type="entry name" value="KRAMER, ISOFORM I"/>
    <property type="match status" value="1"/>
</dbReference>
<evidence type="ECO:0000256" key="1">
    <source>
        <dbReference type="SAM" id="MobiDB-lite"/>
    </source>
</evidence>
<name>A0A0A1U852_ENTIV</name>
<dbReference type="PROSITE" id="PS50003">
    <property type="entry name" value="PH_DOMAIN"/>
    <property type="match status" value="1"/>
</dbReference>
<dbReference type="FunFam" id="2.30.29.30:FF:000286">
    <property type="entry name" value="PH-protein kinase domain containing protein"/>
    <property type="match status" value="1"/>
</dbReference>